<dbReference type="Proteomes" id="UP000817658">
    <property type="component" value="Chromosome 1"/>
</dbReference>
<sequence>MTSGKPTFWQLELACSALTSVNRILDQSNPICTVQRIQRTTMTADSNASYTWYSIRGSRAAAAALP</sequence>
<dbReference type="AlphaFoldDB" id="Q5ZDI2"/>
<organism evidence="1">
    <name type="scientific">Oryza sativa subsp. japonica</name>
    <name type="common">Rice</name>
    <dbReference type="NCBI Taxonomy" id="39947"/>
    <lineage>
        <taxon>Eukaryota</taxon>
        <taxon>Viridiplantae</taxon>
        <taxon>Streptophyta</taxon>
        <taxon>Embryophyta</taxon>
        <taxon>Tracheophyta</taxon>
        <taxon>Spermatophyta</taxon>
        <taxon>Magnoliopsida</taxon>
        <taxon>Liliopsida</taxon>
        <taxon>Poales</taxon>
        <taxon>Poaceae</taxon>
        <taxon>BOP clade</taxon>
        <taxon>Oryzoideae</taxon>
        <taxon>Oryzeae</taxon>
        <taxon>Oryzinae</taxon>
        <taxon>Oryza</taxon>
        <taxon>Oryza sativa</taxon>
    </lineage>
</organism>
<dbReference type="EMBL" id="AP002913">
    <property type="protein sequence ID" value="BAD61310.1"/>
    <property type="molecule type" value="Genomic_DNA"/>
</dbReference>
<reference evidence="1" key="1">
    <citation type="journal article" date="2002" name="Nature">
        <title>The genome sequence and structure of rice chromosome 1.</title>
        <authorList>
            <person name="Sasaki T."/>
            <person name="Matsumoto T."/>
            <person name="Yamamoto K."/>
            <person name="Sakata K."/>
            <person name="Baba T."/>
            <person name="Katayose Y."/>
            <person name="Wu J."/>
            <person name="Niimura Y."/>
            <person name="Cheng Z."/>
            <person name="Nagamura Y."/>
            <person name="Antonio B.A."/>
            <person name="Kanamori H."/>
            <person name="Hosokawa S."/>
            <person name="Masukawa M."/>
            <person name="Arikawa K."/>
            <person name="Chiden Y."/>
            <person name="Hayashi M."/>
            <person name="Okamoto M."/>
            <person name="Ando T."/>
            <person name="Aoki H."/>
            <person name="Arita K."/>
            <person name="Hamada M."/>
            <person name="Harada C."/>
            <person name="Hijishita S."/>
            <person name="Honda M."/>
            <person name="Ichikawa Y."/>
            <person name="Idonuma A."/>
            <person name="Iijima M."/>
            <person name="Ikeda M."/>
            <person name="Ikeno M."/>
            <person name="Itoh S."/>
            <person name="Itoh T."/>
            <person name="Itoh Y."/>
            <person name="Itoh Y."/>
            <person name="Iwabuchi A."/>
            <person name="Kamiya K."/>
            <person name="Karasawa W."/>
            <person name="Katagiri S."/>
            <person name="Kikuta A."/>
            <person name="Kobayashi N."/>
            <person name="Kono I."/>
            <person name="Machita K."/>
            <person name="Maehara T."/>
            <person name="Mizuno H."/>
            <person name="Mizubayashi T."/>
            <person name="Mukai Y."/>
            <person name="Nagasaki H."/>
            <person name="Nakashima M."/>
            <person name="Nakama Y."/>
            <person name="Nakamichi Y."/>
            <person name="Nakamura M."/>
            <person name="Namiki N."/>
            <person name="Negishi M."/>
            <person name="Ohta I."/>
            <person name="Ono N."/>
            <person name="Saji S."/>
            <person name="Sakai K."/>
            <person name="Shibata M."/>
            <person name="Shimokawa T."/>
            <person name="Shomura A."/>
            <person name="Song J."/>
            <person name="Takazaki Y."/>
            <person name="Terasawa K."/>
            <person name="Tsuji K."/>
            <person name="Waki K."/>
            <person name="Yamagata H."/>
            <person name="Yamane H."/>
            <person name="Yoshiki S."/>
            <person name="Yoshihara R."/>
            <person name="Yukawa K."/>
            <person name="Zhong H."/>
            <person name="Iwama H."/>
            <person name="Endo T."/>
            <person name="Ito H."/>
            <person name="Hahn J.H."/>
            <person name="Kim H.I."/>
            <person name="Eun M.Y."/>
            <person name="Yano M."/>
            <person name="Jiang J."/>
            <person name="Gojobori T."/>
        </authorList>
    </citation>
    <scope>NUCLEOTIDE SEQUENCE [LARGE SCALE GENOMIC DNA]</scope>
</reference>
<evidence type="ECO:0000313" key="1">
    <source>
        <dbReference type="EMBL" id="BAD61310.1"/>
    </source>
</evidence>
<proteinExistence type="predicted"/>
<protein>
    <submittedName>
        <fullName evidence="1">Uncharacterized protein</fullName>
    </submittedName>
</protein>
<name>Q5ZDI2_ORYSJ</name>
<gene>
    <name evidence="1" type="primary">P0480E02.21</name>
</gene>
<accession>Q5ZDI2</accession>